<gene>
    <name evidence="1" type="ORF">MNB_ARC-1_803</name>
</gene>
<dbReference type="EMBL" id="UOYO01000060">
    <property type="protein sequence ID" value="VAY88497.1"/>
    <property type="molecule type" value="Genomic_DNA"/>
</dbReference>
<accession>A0A3B1E9M1</accession>
<reference evidence="1" key="1">
    <citation type="submission" date="2018-10" db="EMBL/GenBank/DDBJ databases">
        <authorList>
            <person name="Aoki K."/>
        </authorList>
    </citation>
    <scope>NUCLEOTIDE SEQUENCE</scope>
</reference>
<sequence length="371" mass="42620">MKKIVLLLSSVYLLFAGTLFDKTYMYVGTNTQDKDKKEFSKFETKVLFEKNIDITDDSKFIFDVIAGYNIDNKNVNNSSFRISQAYYEKFWFEDIMSMSLGRIEKDFRYSKTYDILNFLNSSGTIEDMDDRYLISGSVDGISITLNDPYSTSPRYLALHAYVDDITTKEGIRNTKLVFEATKIADASKGSIFVNKNSDKNIAIALAQTTSIGDKFNYNSMIQYQHSDVFTKGIFSSVGIEYSPVSSFLIGSSFIDLGDGLKSNKERQNKYAELNDEDKIKKMYNDLTSKYYISSFAKHQITNNFSYIISGLYNMNDSSIRASAQVEYEYKNLKFFVQHISHMGDKWSEFGEIKEHGFANKTRFLISYLILD</sequence>
<protein>
    <submittedName>
        <fullName evidence="1">Uncharacterized protein</fullName>
    </submittedName>
</protein>
<organism evidence="1">
    <name type="scientific">hydrothermal vent metagenome</name>
    <dbReference type="NCBI Taxonomy" id="652676"/>
    <lineage>
        <taxon>unclassified sequences</taxon>
        <taxon>metagenomes</taxon>
        <taxon>ecological metagenomes</taxon>
    </lineage>
</organism>
<name>A0A3B1E9M1_9ZZZZ</name>
<dbReference type="AlphaFoldDB" id="A0A3B1E9M1"/>
<proteinExistence type="predicted"/>
<evidence type="ECO:0000313" key="1">
    <source>
        <dbReference type="EMBL" id="VAY88497.1"/>
    </source>
</evidence>